<name>A0ABS2NZ21_9BACI</name>
<dbReference type="PROSITE" id="PS50949">
    <property type="entry name" value="HTH_GNTR"/>
    <property type="match status" value="1"/>
</dbReference>
<evidence type="ECO:0000256" key="3">
    <source>
        <dbReference type="ARBA" id="ARBA00023163"/>
    </source>
</evidence>
<dbReference type="SUPFAM" id="SSF48008">
    <property type="entry name" value="GntR ligand-binding domain-like"/>
    <property type="match status" value="1"/>
</dbReference>
<comment type="caution">
    <text evidence="5">The sequence shown here is derived from an EMBL/GenBank/DDBJ whole genome shotgun (WGS) entry which is preliminary data.</text>
</comment>
<dbReference type="InterPro" id="IPR036390">
    <property type="entry name" value="WH_DNA-bd_sf"/>
</dbReference>
<dbReference type="SUPFAM" id="SSF46785">
    <property type="entry name" value="Winged helix' DNA-binding domain"/>
    <property type="match status" value="1"/>
</dbReference>
<evidence type="ECO:0000256" key="2">
    <source>
        <dbReference type="ARBA" id="ARBA00023125"/>
    </source>
</evidence>
<evidence type="ECO:0000313" key="6">
    <source>
        <dbReference type="Proteomes" id="UP000737402"/>
    </source>
</evidence>
<dbReference type="Pfam" id="PF07840">
    <property type="entry name" value="FadR_C"/>
    <property type="match status" value="1"/>
</dbReference>
<dbReference type="Proteomes" id="UP000737402">
    <property type="component" value="Unassembled WGS sequence"/>
</dbReference>
<dbReference type="Pfam" id="PF00392">
    <property type="entry name" value="GntR"/>
    <property type="match status" value="1"/>
</dbReference>
<keyword evidence="1" id="KW-0805">Transcription regulation</keyword>
<dbReference type="InterPro" id="IPR008920">
    <property type="entry name" value="TF_FadR/GntR_C"/>
</dbReference>
<keyword evidence="3" id="KW-0804">Transcription</keyword>
<dbReference type="EMBL" id="JAFBED010000003">
    <property type="protein sequence ID" value="MBM7619896.1"/>
    <property type="molecule type" value="Genomic_DNA"/>
</dbReference>
<reference evidence="5 6" key="1">
    <citation type="submission" date="2021-01" db="EMBL/GenBank/DDBJ databases">
        <title>Genomic Encyclopedia of Type Strains, Phase IV (KMG-IV): sequencing the most valuable type-strain genomes for metagenomic binning, comparative biology and taxonomic classification.</title>
        <authorList>
            <person name="Goeker M."/>
        </authorList>
    </citation>
    <scope>NUCLEOTIDE SEQUENCE [LARGE SCALE GENOMIC DNA]</scope>
    <source>
        <strain evidence="5 6">DSM 25879</strain>
    </source>
</reference>
<dbReference type="Gene3D" id="1.20.120.530">
    <property type="entry name" value="GntR ligand-binding domain-like"/>
    <property type="match status" value="1"/>
</dbReference>
<evidence type="ECO:0000256" key="1">
    <source>
        <dbReference type="ARBA" id="ARBA00023015"/>
    </source>
</evidence>
<evidence type="ECO:0000259" key="4">
    <source>
        <dbReference type="PROSITE" id="PS50949"/>
    </source>
</evidence>
<dbReference type="Gene3D" id="1.10.10.10">
    <property type="entry name" value="Winged helix-like DNA-binding domain superfamily/Winged helix DNA-binding domain"/>
    <property type="match status" value="1"/>
</dbReference>
<dbReference type="InterPro" id="IPR028374">
    <property type="entry name" value="FadR_C"/>
</dbReference>
<feature type="domain" description="HTH gntR-type" evidence="4">
    <location>
        <begin position="1"/>
        <end position="69"/>
    </location>
</feature>
<accession>A0ABS2NZ21</accession>
<dbReference type="PRINTS" id="PR00035">
    <property type="entry name" value="HTHGNTR"/>
</dbReference>
<keyword evidence="2" id="KW-0238">DNA-binding</keyword>
<dbReference type="InterPro" id="IPR036388">
    <property type="entry name" value="WH-like_DNA-bd_sf"/>
</dbReference>
<dbReference type="InterPro" id="IPR000524">
    <property type="entry name" value="Tscrpt_reg_HTH_GntR"/>
</dbReference>
<dbReference type="RefSeq" id="WP_204415158.1">
    <property type="nucleotide sequence ID" value="NZ_JAFBED010000003.1"/>
</dbReference>
<gene>
    <name evidence="5" type="ORF">JOC95_001748</name>
</gene>
<protein>
    <submittedName>
        <fullName evidence="5">GntR family negative regulator for fad regulon and positive regulator of fabA</fullName>
    </submittedName>
</protein>
<dbReference type="PANTHER" id="PTHR43537">
    <property type="entry name" value="TRANSCRIPTIONAL REGULATOR, GNTR FAMILY"/>
    <property type="match status" value="1"/>
</dbReference>
<proteinExistence type="predicted"/>
<dbReference type="SMART" id="SM00345">
    <property type="entry name" value="HTH_GNTR"/>
    <property type="match status" value="1"/>
</dbReference>
<dbReference type="CDD" id="cd07377">
    <property type="entry name" value="WHTH_GntR"/>
    <property type="match status" value="1"/>
</dbReference>
<keyword evidence="6" id="KW-1185">Reference proteome</keyword>
<organism evidence="5 6">
    <name type="scientific">Sutcliffiella tianshenii</name>
    <dbReference type="NCBI Taxonomy" id="1463404"/>
    <lineage>
        <taxon>Bacteria</taxon>
        <taxon>Bacillati</taxon>
        <taxon>Bacillota</taxon>
        <taxon>Bacilli</taxon>
        <taxon>Bacillales</taxon>
        <taxon>Bacillaceae</taxon>
        <taxon>Sutcliffiella</taxon>
    </lineage>
</organism>
<evidence type="ECO:0000313" key="5">
    <source>
        <dbReference type="EMBL" id="MBM7619896.1"/>
    </source>
</evidence>
<sequence>MRATDKIEKLFIRKVLRQEYLPGTQIPSEREMAAEYEVGRPVIREVLQRLERDGWLTIRSGQRAVVNDYWKEGNLMTIVHLLAEEESIPDEFIVHLLELRKSISPAYVKDAVIHKPLSVVSLLKESEMVPDEAAAFAEYDWLLQRGLAAASPNPIYLLILNSFGDLYVKMATHYFYEASYREASRSYYRELMEASLSDDGIQAEFLVNEMMEKSIQMWKAQTKVK</sequence>
<dbReference type="PANTHER" id="PTHR43537:SF52">
    <property type="entry name" value="FATTY ACID METABOLISM REGULATOR PROTEIN"/>
    <property type="match status" value="1"/>
</dbReference>